<evidence type="ECO:0000313" key="1">
    <source>
        <dbReference type="EMBL" id="BDS07637.1"/>
    </source>
</evidence>
<dbReference type="AlphaFoldDB" id="A0AAT9FP04"/>
<gene>
    <name evidence="1" type="ORF">NT6N_26770</name>
</gene>
<proteinExistence type="predicted"/>
<evidence type="ECO:0008006" key="2">
    <source>
        <dbReference type="Google" id="ProtNLM"/>
    </source>
</evidence>
<organism evidence="1">
    <name type="scientific">Oceaniferula spumae</name>
    <dbReference type="NCBI Taxonomy" id="2979115"/>
    <lineage>
        <taxon>Bacteria</taxon>
        <taxon>Pseudomonadati</taxon>
        <taxon>Verrucomicrobiota</taxon>
        <taxon>Verrucomicrobiia</taxon>
        <taxon>Verrucomicrobiales</taxon>
        <taxon>Verrucomicrobiaceae</taxon>
        <taxon>Oceaniferula</taxon>
    </lineage>
</organism>
<dbReference type="Gene3D" id="3.40.50.2000">
    <property type="entry name" value="Glycogen Phosphorylase B"/>
    <property type="match status" value="1"/>
</dbReference>
<dbReference type="EMBL" id="AP026866">
    <property type="protein sequence ID" value="BDS07637.1"/>
    <property type="molecule type" value="Genomic_DNA"/>
</dbReference>
<sequence>MVEAALNHLEGNDDIELHVFGPKPHWKRGAEDHFRKAGRFHGSLSPDKLMNRVPEFDAILVTMSFEPSLKRRMMTSFPSKLIEGVQHGLPLIVWGPDYCSGIEWAKSDSRALCVTDSKAAALYDEIMKYKNARGRIDLDLFHESSRFAAENEFDPKTIRHDFRDILETVTCKSLS</sequence>
<dbReference type="KEGG" id="osu:NT6N_26770"/>
<accession>A0AAT9FP04</accession>
<name>A0AAT9FP04_9BACT</name>
<protein>
    <recommendedName>
        <fullName evidence="2">Glycosyltransferase</fullName>
    </recommendedName>
</protein>
<reference evidence="1" key="1">
    <citation type="submission" date="2024-07" db="EMBL/GenBank/DDBJ databases">
        <title>Complete genome sequence of Verrucomicrobiaceae bacterium NT6N.</title>
        <authorList>
            <person name="Huang C."/>
            <person name="Takami H."/>
            <person name="Hamasaki K."/>
        </authorList>
    </citation>
    <scope>NUCLEOTIDE SEQUENCE</scope>
    <source>
        <strain evidence="1">NT6N</strain>
    </source>
</reference>